<name>A0A2G8RE01_9RHOB</name>
<dbReference type="AlphaFoldDB" id="A0A2G8RE01"/>
<dbReference type="CDD" id="cd01392">
    <property type="entry name" value="HTH_LacI"/>
    <property type="match status" value="1"/>
</dbReference>
<evidence type="ECO:0000256" key="3">
    <source>
        <dbReference type="ARBA" id="ARBA00023163"/>
    </source>
</evidence>
<dbReference type="Gene3D" id="3.40.50.2300">
    <property type="match status" value="2"/>
</dbReference>
<evidence type="ECO:0000313" key="6">
    <source>
        <dbReference type="Proteomes" id="UP000231259"/>
    </source>
</evidence>
<accession>A0A2G8RE01</accession>
<evidence type="ECO:0000256" key="2">
    <source>
        <dbReference type="ARBA" id="ARBA00023125"/>
    </source>
</evidence>
<dbReference type="CDD" id="cd20010">
    <property type="entry name" value="PBP1_AglR-like"/>
    <property type="match status" value="1"/>
</dbReference>
<dbReference type="EMBL" id="AWWI01000085">
    <property type="protein sequence ID" value="PIL19789.1"/>
    <property type="molecule type" value="Genomic_DNA"/>
</dbReference>
<dbReference type="SUPFAM" id="SSF47413">
    <property type="entry name" value="lambda repressor-like DNA-binding domains"/>
    <property type="match status" value="1"/>
</dbReference>
<dbReference type="Proteomes" id="UP000231259">
    <property type="component" value="Unassembled WGS sequence"/>
</dbReference>
<keyword evidence="6" id="KW-1185">Reference proteome</keyword>
<keyword evidence="3" id="KW-0804">Transcription</keyword>
<dbReference type="Gene3D" id="1.10.260.40">
    <property type="entry name" value="lambda repressor-like DNA-binding domains"/>
    <property type="match status" value="1"/>
</dbReference>
<sequence length="353" mass="38589">MNLKELAKHLNLSQTTVSRALNGYPEVNKATRLRVEVAAREFNYTPNARAKGLATGRSMSIGHVIPTSSKREMVNPVFGDFITGASEAYVQAGYDLVLTLVEDGDEERLYRNIRDKGNVDGIIVHSPQMDDSRIALLLDLGLPFVVHGRASDITANYSWVDMNNRGAFRRATGFLAELGHRRIALVNGLEHMDFAYRRRDGYLAALEAHGLKVDPALLRAGEMTEMLGHASAQEMLALPDPPTAFLSSSMMTAIGLRRAIQEAGLQMGRDVSVITHDDELAYLKNGQTVPIFTATRSSVRAAGRRAADMLLRLIADPGCGPLHSLLEAELILGESTGPVPVARPEKTYRQGQT</sequence>
<protein>
    <recommendedName>
        <fullName evidence="4">HTH lacI-type domain-containing protein</fullName>
    </recommendedName>
</protein>
<dbReference type="InterPro" id="IPR000843">
    <property type="entry name" value="HTH_LacI"/>
</dbReference>
<evidence type="ECO:0000259" key="4">
    <source>
        <dbReference type="PROSITE" id="PS50932"/>
    </source>
</evidence>
<dbReference type="PANTHER" id="PTHR30146">
    <property type="entry name" value="LACI-RELATED TRANSCRIPTIONAL REPRESSOR"/>
    <property type="match status" value="1"/>
</dbReference>
<dbReference type="GO" id="GO:0000976">
    <property type="term" value="F:transcription cis-regulatory region binding"/>
    <property type="evidence" value="ECO:0007669"/>
    <property type="project" value="TreeGrafter"/>
</dbReference>
<reference evidence="5 6" key="1">
    <citation type="submission" date="2013-09" db="EMBL/GenBank/DDBJ databases">
        <title>Genome sequencing of Phaeobacter antarcticus sp. nov. SM1211.</title>
        <authorList>
            <person name="Zhang X.-Y."/>
            <person name="Liu C."/>
            <person name="Chen X.-L."/>
            <person name="Xie B.-B."/>
            <person name="Qin Q.-L."/>
            <person name="Rong J.-C."/>
            <person name="Zhang Y.-Z."/>
        </authorList>
    </citation>
    <scope>NUCLEOTIDE SEQUENCE [LARGE SCALE GENOMIC DNA]</scope>
    <source>
        <strain evidence="5 6">SM1211</strain>
    </source>
</reference>
<dbReference type="SMART" id="SM00354">
    <property type="entry name" value="HTH_LACI"/>
    <property type="match status" value="1"/>
</dbReference>
<dbReference type="PANTHER" id="PTHR30146:SF109">
    <property type="entry name" value="HTH-TYPE TRANSCRIPTIONAL REGULATOR GALS"/>
    <property type="match status" value="1"/>
</dbReference>
<dbReference type="Pfam" id="PF13377">
    <property type="entry name" value="Peripla_BP_3"/>
    <property type="match status" value="1"/>
</dbReference>
<keyword evidence="1" id="KW-0805">Transcription regulation</keyword>
<dbReference type="RefSeq" id="WP_099911265.1">
    <property type="nucleotide sequence ID" value="NZ_AWWI01000085.1"/>
</dbReference>
<evidence type="ECO:0000313" key="5">
    <source>
        <dbReference type="EMBL" id="PIL19789.1"/>
    </source>
</evidence>
<comment type="caution">
    <text evidence="5">The sequence shown here is derived from an EMBL/GenBank/DDBJ whole genome shotgun (WGS) entry which is preliminary data.</text>
</comment>
<evidence type="ECO:0000256" key="1">
    <source>
        <dbReference type="ARBA" id="ARBA00023015"/>
    </source>
</evidence>
<dbReference type="InterPro" id="IPR046335">
    <property type="entry name" value="LacI/GalR-like_sensor"/>
</dbReference>
<dbReference type="Pfam" id="PF00356">
    <property type="entry name" value="LacI"/>
    <property type="match status" value="1"/>
</dbReference>
<gene>
    <name evidence="5" type="ORF">P775_12815</name>
</gene>
<organism evidence="5 6">
    <name type="scientific">Puniceibacterium antarcticum</name>
    <dbReference type="NCBI Taxonomy" id="1206336"/>
    <lineage>
        <taxon>Bacteria</taxon>
        <taxon>Pseudomonadati</taxon>
        <taxon>Pseudomonadota</taxon>
        <taxon>Alphaproteobacteria</taxon>
        <taxon>Rhodobacterales</taxon>
        <taxon>Paracoccaceae</taxon>
        <taxon>Puniceibacterium</taxon>
    </lineage>
</organism>
<keyword evidence="2" id="KW-0238">DNA-binding</keyword>
<dbReference type="InterPro" id="IPR010982">
    <property type="entry name" value="Lambda_DNA-bd_dom_sf"/>
</dbReference>
<dbReference type="GO" id="GO:0003700">
    <property type="term" value="F:DNA-binding transcription factor activity"/>
    <property type="evidence" value="ECO:0007669"/>
    <property type="project" value="TreeGrafter"/>
</dbReference>
<dbReference type="SUPFAM" id="SSF53822">
    <property type="entry name" value="Periplasmic binding protein-like I"/>
    <property type="match status" value="1"/>
</dbReference>
<proteinExistence type="predicted"/>
<dbReference type="InterPro" id="IPR028082">
    <property type="entry name" value="Peripla_BP_I"/>
</dbReference>
<dbReference type="OrthoDB" id="234496at2"/>
<dbReference type="PROSITE" id="PS50932">
    <property type="entry name" value="HTH_LACI_2"/>
    <property type="match status" value="1"/>
</dbReference>
<feature type="domain" description="HTH lacI-type" evidence="4">
    <location>
        <begin position="1"/>
        <end position="55"/>
    </location>
</feature>